<accession>A0A6S4P9K9</accession>
<sequence length="189" mass="20645">MKKIIKTPEPVVLDGFQAVLQVSQFGKFQLEAILDESIIDILEADRPAALDWAASKQKKRNFTTNDEPWKPVSEGKYKTRFTWGDDAKPVIVDTEGTVIEDDTIPLYNGSKVKLAFYQKPYSLPTGTIGTRLVMEAIQVVTLSGSAGVDVGDAEDIDPAAMFGKTEGFKLGDPNVVSDVSNDAALEDDF</sequence>
<protein>
    <submittedName>
        <fullName evidence="1">SsDNA binding protein</fullName>
    </submittedName>
</protein>
<dbReference type="GeneID" id="55412191"/>
<name>A0A6S4P9K9_9CAUD</name>
<dbReference type="InterPro" id="IPR012340">
    <property type="entry name" value="NA-bd_OB-fold"/>
</dbReference>
<dbReference type="RefSeq" id="YP_009778060.1">
    <property type="nucleotide sequence ID" value="NC_047710.1"/>
</dbReference>
<proteinExistence type="predicted"/>
<dbReference type="Gene3D" id="2.40.50.140">
    <property type="entry name" value="Nucleic acid-binding proteins"/>
    <property type="match status" value="1"/>
</dbReference>
<organism evidence="1 2">
    <name type="scientific">uncultured phage_MedDCM-OCT-S28-C3</name>
    <dbReference type="NCBI Taxonomy" id="2740802"/>
    <lineage>
        <taxon>Viruses</taxon>
        <taxon>Duplodnaviria</taxon>
        <taxon>Heunggongvirae</taxon>
        <taxon>Uroviricota</taxon>
        <taxon>Caudoviricetes</taxon>
        <taxon>Autographivirales</taxon>
        <taxon>Pedosvirus</taxon>
        <taxon>Pedosvirus S28C3</taxon>
    </lineage>
</organism>
<evidence type="ECO:0000313" key="2">
    <source>
        <dbReference type="Proteomes" id="UP000505087"/>
    </source>
</evidence>
<reference evidence="1 2" key="1">
    <citation type="journal article" date="2013" name="PLoS Genet.">
        <title>Expanding the Marine Virosphere Using Metagenomics.</title>
        <authorList>
            <person name="Mizuno C.M."/>
            <person name="Rodriguez-Valera F."/>
            <person name="Kimes N.E."/>
            <person name="Ghai R."/>
        </authorList>
    </citation>
    <scope>NUCLEOTIDE SEQUENCE [LARGE SCALE GENOMIC DNA]</scope>
    <source>
        <strain evidence="1">UvMED-CGR-U-MedDCM-OCT-S28-C3</strain>
    </source>
</reference>
<dbReference type="KEGG" id="vg:55412191"/>
<dbReference type="EMBL" id="AP013539">
    <property type="protein sequence ID" value="BAQ94002.1"/>
    <property type="molecule type" value="Genomic_DNA"/>
</dbReference>
<dbReference type="SUPFAM" id="SSF50249">
    <property type="entry name" value="Nucleic acid-binding proteins"/>
    <property type="match status" value="1"/>
</dbReference>
<keyword evidence="2" id="KW-1185">Reference proteome</keyword>
<evidence type="ECO:0000313" key="1">
    <source>
        <dbReference type="EMBL" id="BAQ94002.1"/>
    </source>
</evidence>
<dbReference type="Proteomes" id="UP000505087">
    <property type="component" value="Segment"/>
</dbReference>